<dbReference type="GO" id="GO:0003677">
    <property type="term" value="F:DNA binding"/>
    <property type="evidence" value="ECO:0007669"/>
    <property type="project" value="UniProtKB-KW"/>
</dbReference>
<dbReference type="InterPro" id="IPR014710">
    <property type="entry name" value="RmlC-like_jellyroll"/>
</dbReference>
<dbReference type="InterPro" id="IPR000595">
    <property type="entry name" value="cNMP-bd_dom"/>
</dbReference>
<dbReference type="SUPFAM" id="SSF46785">
    <property type="entry name" value="Winged helix' DNA-binding domain"/>
    <property type="match status" value="1"/>
</dbReference>
<dbReference type="PANTHER" id="PTHR24567">
    <property type="entry name" value="CRP FAMILY TRANSCRIPTIONAL REGULATORY PROTEIN"/>
    <property type="match status" value="1"/>
</dbReference>
<dbReference type="InterPro" id="IPR018490">
    <property type="entry name" value="cNMP-bd_dom_sf"/>
</dbReference>
<dbReference type="InterPro" id="IPR036390">
    <property type="entry name" value="WH_DNA-bd_sf"/>
</dbReference>
<feature type="domain" description="HTH crp-type" evidence="5">
    <location>
        <begin position="151"/>
        <end position="219"/>
    </location>
</feature>
<dbReference type="Pfam" id="PF00027">
    <property type="entry name" value="cNMP_binding"/>
    <property type="match status" value="1"/>
</dbReference>
<dbReference type="CDD" id="cd00038">
    <property type="entry name" value="CAP_ED"/>
    <property type="match status" value="1"/>
</dbReference>
<feature type="domain" description="Cyclic nucleotide-binding" evidence="4">
    <location>
        <begin position="14"/>
        <end position="137"/>
    </location>
</feature>
<evidence type="ECO:0000256" key="2">
    <source>
        <dbReference type="ARBA" id="ARBA00023125"/>
    </source>
</evidence>
<keyword evidence="1" id="KW-0805">Transcription regulation</keyword>
<evidence type="ECO:0000313" key="6">
    <source>
        <dbReference type="EMBL" id="MSU01521.1"/>
    </source>
</evidence>
<keyword evidence="3" id="KW-0804">Transcription</keyword>
<dbReference type="Gene3D" id="2.60.120.10">
    <property type="entry name" value="Jelly Rolls"/>
    <property type="match status" value="1"/>
</dbReference>
<dbReference type="EMBL" id="VUNQ01000015">
    <property type="protein sequence ID" value="MSU01521.1"/>
    <property type="molecule type" value="Genomic_DNA"/>
</dbReference>
<dbReference type="PROSITE" id="PS51063">
    <property type="entry name" value="HTH_CRP_2"/>
    <property type="match status" value="1"/>
</dbReference>
<dbReference type="AlphaFoldDB" id="A0A6N7XHI5"/>
<evidence type="ECO:0000313" key="7">
    <source>
        <dbReference type="Proteomes" id="UP000469523"/>
    </source>
</evidence>
<protein>
    <submittedName>
        <fullName evidence="6">Crp/Fnr family transcriptional regulator</fullName>
    </submittedName>
</protein>
<dbReference type="InterPro" id="IPR012318">
    <property type="entry name" value="HTH_CRP"/>
</dbReference>
<evidence type="ECO:0000256" key="1">
    <source>
        <dbReference type="ARBA" id="ARBA00023015"/>
    </source>
</evidence>
<evidence type="ECO:0000256" key="3">
    <source>
        <dbReference type="ARBA" id="ARBA00023163"/>
    </source>
</evidence>
<keyword evidence="7" id="KW-1185">Reference proteome</keyword>
<dbReference type="GO" id="GO:0003700">
    <property type="term" value="F:DNA-binding transcription factor activity"/>
    <property type="evidence" value="ECO:0007669"/>
    <property type="project" value="TreeGrafter"/>
</dbReference>
<evidence type="ECO:0000259" key="5">
    <source>
        <dbReference type="PROSITE" id="PS51063"/>
    </source>
</evidence>
<dbReference type="Pfam" id="PF13545">
    <property type="entry name" value="HTH_Crp_2"/>
    <property type="match status" value="1"/>
</dbReference>
<dbReference type="Proteomes" id="UP000469523">
    <property type="component" value="Unassembled WGS sequence"/>
</dbReference>
<accession>A0A6N7XHI5</accession>
<keyword evidence="2" id="KW-0238">DNA-binding</keyword>
<dbReference type="PANTHER" id="PTHR24567:SF58">
    <property type="entry name" value="CYCLIC AMP-BINDING REGULATORY PROTEIN"/>
    <property type="match status" value="1"/>
</dbReference>
<name>A0A6N7XHI5_9FIRM</name>
<gene>
    <name evidence="6" type="ORF">FYJ83_08590</name>
</gene>
<dbReference type="InterPro" id="IPR050397">
    <property type="entry name" value="Env_Response_Regulators"/>
</dbReference>
<organism evidence="6 7">
    <name type="scientific">Tissierella pigra</name>
    <dbReference type="NCBI Taxonomy" id="2607614"/>
    <lineage>
        <taxon>Bacteria</taxon>
        <taxon>Bacillati</taxon>
        <taxon>Bacillota</taxon>
        <taxon>Tissierellia</taxon>
        <taxon>Tissierellales</taxon>
        <taxon>Tissierellaceae</taxon>
        <taxon>Tissierella</taxon>
    </lineage>
</organism>
<proteinExistence type="predicted"/>
<sequence length="227" mass="25810">MMEKHLDSLSKSILFKNVEIEKIKSLISSVSYNISDYGKDDIIAIEDDDCNSLGIILSGTVEIQKPFPSGKVVTISNFQAGNVFGEALVFSGKHKYPATIVSSSNSKIMYISKDDIIKLMTKNDKVLNNFVSVLSNRILMLNDRITNLSYDSVRKKIANIILIEYEKQNSKLLTLPFCRKKMAELLNVPRPSLSRELMKMKEDCIIDYYKDNLKIIDLELLEECLLK</sequence>
<dbReference type="PROSITE" id="PS50042">
    <property type="entry name" value="CNMP_BINDING_3"/>
    <property type="match status" value="1"/>
</dbReference>
<comment type="caution">
    <text evidence="6">The sequence shown here is derived from an EMBL/GenBank/DDBJ whole genome shotgun (WGS) entry which is preliminary data.</text>
</comment>
<evidence type="ECO:0000259" key="4">
    <source>
        <dbReference type="PROSITE" id="PS50042"/>
    </source>
</evidence>
<dbReference type="SMART" id="SM00100">
    <property type="entry name" value="cNMP"/>
    <property type="match status" value="1"/>
</dbReference>
<reference evidence="6 7" key="1">
    <citation type="submission" date="2019-09" db="EMBL/GenBank/DDBJ databases">
        <title>In-depth cultivation of the pig gut microbiome towards novel bacterial diversity and tailored functional studies.</title>
        <authorList>
            <person name="Wylensek D."/>
            <person name="Hitch T.C.A."/>
            <person name="Clavel T."/>
        </authorList>
    </citation>
    <scope>NUCLEOTIDE SEQUENCE [LARGE SCALE GENOMIC DNA]</scope>
    <source>
        <strain evidence="6 7">WCA3-693-APC-4?</strain>
    </source>
</reference>
<dbReference type="SUPFAM" id="SSF51206">
    <property type="entry name" value="cAMP-binding domain-like"/>
    <property type="match status" value="1"/>
</dbReference>
<dbReference type="GO" id="GO:0005829">
    <property type="term" value="C:cytosol"/>
    <property type="evidence" value="ECO:0007669"/>
    <property type="project" value="TreeGrafter"/>
</dbReference>